<keyword evidence="3 6" id="KW-0812">Transmembrane</keyword>
<dbReference type="Proteomes" id="UP001501710">
    <property type="component" value="Unassembled WGS sequence"/>
</dbReference>
<dbReference type="InterPro" id="IPR001123">
    <property type="entry name" value="LeuE-type"/>
</dbReference>
<feature type="transmembrane region" description="Helical" evidence="6">
    <location>
        <begin position="60"/>
        <end position="84"/>
    </location>
</feature>
<dbReference type="EMBL" id="BAABAS010000006">
    <property type="protein sequence ID" value="GAA4232993.1"/>
    <property type="molecule type" value="Genomic_DNA"/>
</dbReference>
<keyword evidence="5 6" id="KW-0472">Membrane</keyword>
<reference evidence="8" key="1">
    <citation type="journal article" date="2019" name="Int. J. Syst. Evol. Microbiol.">
        <title>The Global Catalogue of Microorganisms (GCM) 10K type strain sequencing project: providing services to taxonomists for standard genome sequencing and annotation.</title>
        <authorList>
            <consortium name="The Broad Institute Genomics Platform"/>
            <consortium name="The Broad Institute Genome Sequencing Center for Infectious Disease"/>
            <person name="Wu L."/>
            <person name="Ma J."/>
        </authorList>
    </citation>
    <scope>NUCLEOTIDE SEQUENCE [LARGE SCALE GENOMIC DNA]</scope>
    <source>
        <strain evidence="8">JCM 17440</strain>
    </source>
</reference>
<accession>A0ABP8C492</accession>
<keyword evidence="8" id="KW-1185">Reference proteome</keyword>
<evidence type="ECO:0000256" key="1">
    <source>
        <dbReference type="ARBA" id="ARBA00004651"/>
    </source>
</evidence>
<dbReference type="PANTHER" id="PTHR30086">
    <property type="entry name" value="ARGININE EXPORTER PROTEIN ARGO"/>
    <property type="match status" value="1"/>
</dbReference>
<comment type="subcellular location">
    <subcellularLocation>
        <location evidence="1">Cell membrane</location>
        <topology evidence="1">Multi-pass membrane protein</topology>
    </subcellularLocation>
</comment>
<evidence type="ECO:0000313" key="7">
    <source>
        <dbReference type="EMBL" id="GAA4232993.1"/>
    </source>
</evidence>
<keyword evidence="4 6" id="KW-1133">Transmembrane helix</keyword>
<evidence type="ECO:0000256" key="3">
    <source>
        <dbReference type="ARBA" id="ARBA00022692"/>
    </source>
</evidence>
<organism evidence="7 8">
    <name type="scientific">Actinomadura meridiana</name>
    <dbReference type="NCBI Taxonomy" id="559626"/>
    <lineage>
        <taxon>Bacteria</taxon>
        <taxon>Bacillati</taxon>
        <taxon>Actinomycetota</taxon>
        <taxon>Actinomycetes</taxon>
        <taxon>Streptosporangiales</taxon>
        <taxon>Thermomonosporaceae</taxon>
        <taxon>Actinomadura</taxon>
    </lineage>
</organism>
<name>A0ABP8C492_9ACTN</name>
<feature type="transmembrane region" description="Helical" evidence="6">
    <location>
        <begin position="27"/>
        <end position="48"/>
    </location>
</feature>
<sequence length="232" mass="24190">MEGPEIRWDGRDGLRSVAGMVSMHQTLAFAVMAFAIIIIPGPNVLFVVGRALAHGRRTALAGVGGGVLASLVLTVAVAIGVGSIVERSAIVFTALKVVGAVYIVYLGVQAFRHRRSLQETIAADEEGQGGDGRALLQGFVVGVTNPKTTVFFAAVLPQFVVREQGHAPVQMMVFGLVFAVIALLSDSVWGIAAGTAREWFARSPRRLAAIGGTGGLMMIGLGVTVATTGHKD</sequence>
<dbReference type="Pfam" id="PF01810">
    <property type="entry name" value="LysE"/>
    <property type="match status" value="1"/>
</dbReference>
<dbReference type="PANTHER" id="PTHR30086:SF20">
    <property type="entry name" value="ARGININE EXPORTER PROTEIN ARGO-RELATED"/>
    <property type="match status" value="1"/>
</dbReference>
<evidence type="ECO:0000256" key="6">
    <source>
        <dbReference type="SAM" id="Phobius"/>
    </source>
</evidence>
<proteinExistence type="predicted"/>
<comment type="caution">
    <text evidence="7">The sequence shown here is derived from an EMBL/GenBank/DDBJ whole genome shotgun (WGS) entry which is preliminary data.</text>
</comment>
<keyword evidence="2" id="KW-1003">Cell membrane</keyword>
<evidence type="ECO:0000313" key="8">
    <source>
        <dbReference type="Proteomes" id="UP001501710"/>
    </source>
</evidence>
<evidence type="ECO:0000256" key="4">
    <source>
        <dbReference type="ARBA" id="ARBA00022989"/>
    </source>
</evidence>
<gene>
    <name evidence="7" type="ORF">GCM10022254_34370</name>
</gene>
<feature type="transmembrane region" description="Helical" evidence="6">
    <location>
        <begin position="90"/>
        <end position="108"/>
    </location>
</feature>
<evidence type="ECO:0000256" key="2">
    <source>
        <dbReference type="ARBA" id="ARBA00022475"/>
    </source>
</evidence>
<feature type="transmembrane region" description="Helical" evidence="6">
    <location>
        <begin position="207"/>
        <end position="226"/>
    </location>
</feature>
<feature type="transmembrane region" description="Helical" evidence="6">
    <location>
        <begin position="172"/>
        <end position="195"/>
    </location>
</feature>
<protein>
    <submittedName>
        <fullName evidence="7">LysE family translocator</fullName>
    </submittedName>
</protein>
<dbReference type="PIRSF" id="PIRSF006324">
    <property type="entry name" value="LeuE"/>
    <property type="match status" value="1"/>
</dbReference>
<evidence type="ECO:0000256" key="5">
    <source>
        <dbReference type="ARBA" id="ARBA00023136"/>
    </source>
</evidence>